<evidence type="ECO:0000313" key="1">
    <source>
        <dbReference type="EMBL" id="VDO54503.1"/>
    </source>
</evidence>
<dbReference type="EMBL" id="UZAI01000576">
    <property type="protein sequence ID" value="VDO54503.1"/>
    <property type="molecule type" value="Genomic_DNA"/>
</dbReference>
<dbReference type="Proteomes" id="UP000277204">
    <property type="component" value="Unassembled WGS sequence"/>
</dbReference>
<proteinExistence type="predicted"/>
<sequence>MHVDMVFHLVMNFCRLCNGPLTGLFESNLYCCIVGVLVMNSSRCPF</sequence>
<reference evidence="1 2" key="1">
    <citation type="submission" date="2018-11" db="EMBL/GenBank/DDBJ databases">
        <authorList>
            <consortium name="Pathogen Informatics"/>
        </authorList>
    </citation>
    <scope>NUCLEOTIDE SEQUENCE [LARGE SCALE GENOMIC DNA]</scope>
    <source>
        <strain evidence="1 2">Zambia</strain>
    </source>
</reference>
<organism evidence="1 2">
    <name type="scientific">Schistosoma margrebowiei</name>
    <dbReference type="NCBI Taxonomy" id="48269"/>
    <lineage>
        <taxon>Eukaryota</taxon>
        <taxon>Metazoa</taxon>
        <taxon>Spiralia</taxon>
        <taxon>Lophotrochozoa</taxon>
        <taxon>Platyhelminthes</taxon>
        <taxon>Trematoda</taxon>
        <taxon>Digenea</taxon>
        <taxon>Strigeidida</taxon>
        <taxon>Schistosomatoidea</taxon>
        <taxon>Schistosomatidae</taxon>
        <taxon>Schistosoma</taxon>
    </lineage>
</organism>
<evidence type="ECO:0000313" key="2">
    <source>
        <dbReference type="Proteomes" id="UP000277204"/>
    </source>
</evidence>
<accession>A0A3P7XLI5</accession>
<name>A0A3P7XLI5_9TREM</name>
<gene>
    <name evidence="1" type="ORF">SMRZ_LOCUS2306</name>
</gene>
<dbReference type="AlphaFoldDB" id="A0A3P7XLI5"/>
<protein>
    <submittedName>
        <fullName evidence="1">Uncharacterized protein</fullName>
    </submittedName>
</protein>
<keyword evidence="2" id="KW-1185">Reference proteome</keyword>